<sequence length="320" mass="37280">MCDYQSGFVYQYENTTDITTQMDVVIILFSCCIIFMNPFTLFLVFQIYLSSSLVSFLIMIQITFDTLVCVSQIGNKFCPFLRITPQMWINILICHIWTNEFLNNLFNTFTKQSILAIIIEHCLSIYKPNVNLLNYPKLLGGIYCFSVAYNIVTNLYLILLVKIDQIGHCVINSNMLISSIDRLDLVIFGYVSLILGDIIPFIVMIIILILVILHQYKRKVNVRDQAQIKPVQKYLTLLIIVWCLPEILITLLDMFQHVCEAYIEYEMMCDISHHCLEILRSITFMLHSISLFIFLKPMGIEALKTFKNISQVFKTIFHRN</sequence>
<reference evidence="2" key="1">
    <citation type="submission" date="2022-06" db="EMBL/GenBank/DDBJ databases">
        <authorList>
            <person name="Berger JAMES D."/>
            <person name="Berger JAMES D."/>
        </authorList>
    </citation>
    <scope>NUCLEOTIDE SEQUENCE [LARGE SCALE GENOMIC DNA]</scope>
</reference>
<name>A0AA85F2F9_9TREM</name>
<keyword evidence="1" id="KW-1133">Transmembrane helix</keyword>
<keyword evidence="2" id="KW-1185">Reference proteome</keyword>
<dbReference type="Gene3D" id="1.20.1070.10">
    <property type="entry name" value="Rhodopsin 7-helix transmembrane proteins"/>
    <property type="match status" value="1"/>
</dbReference>
<evidence type="ECO:0008006" key="4">
    <source>
        <dbReference type="Google" id="ProtNLM"/>
    </source>
</evidence>
<dbReference type="Proteomes" id="UP000050792">
    <property type="component" value="Unassembled WGS sequence"/>
</dbReference>
<organism evidence="2 3">
    <name type="scientific">Schistosoma rodhaini</name>
    <dbReference type="NCBI Taxonomy" id="6188"/>
    <lineage>
        <taxon>Eukaryota</taxon>
        <taxon>Metazoa</taxon>
        <taxon>Spiralia</taxon>
        <taxon>Lophotrochozoa</taxon>
        <taxon>Platyhelminthes</taxon>
        <taxon>Trematoda</taxon>
        <taxon>Digenea</taxon>
        <taxon>Strigeidida</taxon>
        <taxon>Schistosomatoidea</taxon>
        <taxon>Schistosomatidae</taxon>
        <taxon>Schistosoma</taxon>
    </lineage>
</organism>
<feature type="transmembrane region" description="Helical" evidence="1">
    <location>
        <begin position="54"/>
        <end position="73"/>
    </location>
</feature>
<dbReference type="WBParaSite" id="SRDH1_33710.1">
    <property type="protein sequence ID" value="SRDH1_33710.1"/>
    <property type="gene ID" value="SRDH1_33710"/>
</dbReference>
<feature type="transmembrane region" description="Helical" evidence="1">
    <location>
        <begin position="24"/>
        <end position="48"/>
    </location>
</feature>
<evidence type="ECO:0000256" key="1">
    <source>
        <dbReference type="SAM" id="Phobius"/>
    </source>
</evidence>
<accession>A0AA85F2F9</accession>
<protein>
    <recommendedName>
        <fullName evidence="4">G-protein coupled receptors family 1 profile domain-containing protein</fullName>
    </recommendedName>
</protein>
<keyword evidence="1" id="KW-0812">Transmembrane</keyword>
<keyword evidence="1" id="KW-0472">Membrane</keyword>
<feature type="transmembrane region" description="Helical" evidence="1">
    <location>
        <begin position="234"/>
        <end position="258"/>
    </location>
</feature>
<dbReference type="AlphaFoldDB" id="A0AA85F2F9"/>
<feature type="transmembrane region" description="Helical" evidence="1">
    <location>
        <begin position="138"/>
        <end position="159"/>
    </location>
</feature>
<evidence type="ECO:0000313" key="2">
    <source>
        <dbReference type="Proteomes" id="UP000050792"/>
    </source>
</evidence>
<evidence type="ECO:0000313" key="3">
    <source>
        <dbReference type="WBParaSite" id="SRDH1_33710.1"/>
    </source>
</evidence>
<reference evidence="3" key="2">
    <citation type="submission" date="2023-11" db="UniProtKB">
        <authorList>
            <consortium name="WormBaseParasite"/>
        </authorList>
    </citation>
    <scope>IDENTIFICATION</scope>
</reference>
<proteinExistence type="predicted"/>
<feature type="transmembrane region" description="Helical" evidence="1">
    <location>
        <begin position="278"/>
        <end position="295"/>
    </location>
</feature>
<feature type="transmembrane region" description="Helical" evidence="1">
    <location>
        <begin position="185"/>
        <end position="213"/>
    </location>
</feature>